<dbReference type="SUPFAM" id="SSF53448">
    <property type="entry name" value="Nucleotide-diphospho-sugar transferases"/>
    <property type="match status" value="1"/>
</dbReference>
<dbReference type="Pfam" id="PF00535">
    <property type="entry name" value="Glycos_transf_2"/>
    <property type="match status" value="1"/>
</dbReference>
<feature type="domain" description="Glycosyltransferase 2-like" evidence="3">
    <location>
        <begin position="5"/>
        <end position="132"/>
    </location>
</feature>
<evidence type="ECO:0000313" key="5">
    <source>
        <dbReference type="Proteomes" id="UP001279681"/>
    </source>
</evidence>
<dbReference type="InterPro" id="IPR029044">
    <property type="entry name" value="Nucleotide-diphossugar_trans"/>
</dbReference>
<dbReference type="RefSeq" id="WP_320314411.1">
    <property type="nucleotide sequence ID" value="NZ_JAVIKH010000019.1"/>
</dbReference>
<keyword evidence="1 4" id="KW-0328">Glycosyltransferase</keyword>
<dbReference type="EC" id="2.4.-.-" evidence="4"/>
<accession>A0ABU4WDF1</accession>
<dbReference type="PANTHER" id="PTHR22916:SF51">
    <property type="entry name" value="GLYCOSYLTRANSFERASE EPSH-RELATED"/>
    <property type="match status" value="1"/>
</dbReference>
<dbReference type="PANTHER" id="PTHR22916">
    <property type="entry name" value="GLYCOSYLTRANSFERASE"/>
    <property type="match status" value="1"/>
</dbReference>
<dbReference type="Gene3D" id="3.90.550.10">
    <property type="entry name" value="Spore Coat Polysaccharide Biosynthesis Protein SpsA, Chain A"/>
    <property type="match status" value="1"/>
</dbReference>
<evidence type="ECO:0000259" key="3">
    <source>
        <dbReference type="Pfam" id="PF00535"/>
    </source>
</evidence>
<name>A0ABU4WDF1_9FUSO</name>
<protein>
    <submittedName>
        <fullName evidence="4">Glycosyltransferase</fullName>
        <ecNumber evidence="4">2.4.-.-</ecNumber>
    </submittedName>
</protein>
<dbReference type="GO" id="GO:0016757">
    <property type="term" value="F:glycosyltransferase activity"/>
    <property type="evidence" value="ECO:0007669"/>
    <property type="project" value="UniProtKB-KW"/>
</dbReference>
<dbReference type="Proteomes" id="UP001279681">
    <property type="component" value="Unassembled WGS sequence"/>
</dbReference>
<proteinExistence type="predicted"/>
<evidence type="ECO:0000256" key="2">
    <source>
        <dbReference type="ARBA" id="ARBA00022679"/>
    </source>
</evidence>
<gene>
    <name evidence="4" type="ORF">RFV38_11200</name>
</gene>
<evidence type="ECO:0000313" key="4">
    <source>
        <dbReference type="EMBL" id="MDX8337057.1"/>
    </source>
</evidence>
<keyword evidence="5" id="KW-1185">Reference proteome</keyword>
<organism evidence="4 5">
    <name type="scientific">Candidatus Cetobacterium colombiensis</name>
    <dbReference type="NCBI Taxonomy" id="3073100"/>
    <lineage>
        <taxon>Bacteria</taxon>
        <taxon>Fusobacteriati</taxon>
        <taxon>Fusobacteriota</taxon>
        <taxon>Fusobacteriia</taxon>
        <taxon>Fusobacteriales</taxon>
        <taxon>Fusobacteriaceae</taxon>
        <taxon>Cetobacterium</taxon>
    </lineage>
</organism>
<comment type="caution">
    <text evidence="4">The sequence shown here is derived from an EMBL/GenBank/DDBJ whole genome shotgun (WGS) entry which is preliminary data.</text>
</comment>
<dbReference type="EMBL" id="JAVIKH010000019">
    <property type="protein sequence ID" value="MDX8337057.1"/>
    <property type="molecule type" value="Genomic_DNA"/>
</dbReference>
<sequence length="328" mass="38652">MELTFIVPVYNVENYLVECLDSIYKVKNIKYEVILINDGSTDKSLDILKSYNEKYSEITKIIDKKNGGLSSARNAGIKEAKGEYLSFIDSDDIIDSNGFEEFFKEGQKLDLDIMVGNMKYFSEDKIGEPLFRSEEIKDFTVGKGTKFFLTLFEGVKCFREEVVDDIYKRDFICENKLYFHDNLIHEDSYFTPMAYLKAKRVKYIDIPFYYYRQRSGSIMSVVTEKSINSLEKICFMLLNEYTKTDDYGREALSKLLPSFYKVVVYRYINSNKNYREKLKNYRYIFKEVNGMKNKNFEEILVYISPKISNFIRKIMGKDIGNNQKIPKF</sequence>
<dbReference type="CDD" id="cd00761">
    <property type="entry name" value="Glyco_tranf_GTA_type"/>
    <property type="match status" value="1"/>
</dbReference>
<dbReference type="InterPro" id="IPR001173">
    <property type="entry name" value="Glyco_trans_2-like"/>
</dbReference>
<evidence type="ECO:0000256" key="1">
    <source>
        <dbReference type="ARBA" id="ARBA00022676"/>
    </source>
</evidence>
<reference evidence="5" key="1">
    <citation type="submission" date="2023-07" db="EMBL/GenBank/DDBJ databases">
        <authorList>
            <person name="Colorado M.A."/>
            <person name="Villamil L.M."/>
            <person name="Melo J.F."/>
            <person name="Rodriguez J.A."/>
            <person name="Ruiz R.Y."/>
        </authorList>
    </citation>
    <scope>NUCLEOTIDE SEQUENCE [LARGE SCALE GENOMIC DNA]</scope>
    <source>
        <strain evidence="5">C33</strain>
    </source>
</reference>
<keyword evidence="2 4" id="KW-0808">Transferase</keyword>